<reference evidence="1 2" key="1">
    <citation type="submission" date="2013-02" db="EMBL/GenBank/DDBJ databases">
        <title>The Genome Sequence of Helicobacter bilis WiWa.</title>
        <authorList>
            <consortium name="The Broad Institute Genome Sequencing Platform"/>
            <person name="Ward D."/>
            <person name="Overstreet A.-M.C."/>
            <person name="Ramer-Tait A.E."/>
            <person name="Phillips G.J."/>
            <person name="Wannemuehler M.J."/>
            <person name="Walker B."/>
            <person name="Young S.K."/>
            <person name="Zeng Q."/>
            <person name="Gargeya S."/>
            <person name="Fitzgerald M."/>
            <person name="Haas B."/>
            <person name="Abouelleil A."/>
            <person name="Alvarado L."/>
            <person name="Arachchi H.M."/>
            <person name="Berlin A.M."/>
            <person name="Chapman S.B."/>
            <person name="Dewar J."/>
            <person name="Goldberg J."/>
            <person name="Griggs A."/>
            <person name="Gujja S."/>
            <person name="Hansen M."/>
            <person name="Howarth C."/>
            <person name="Imamovic A."/>
            <person name="Larimer J."/>
            <person name="McCowan C."/>
            <person name="Murphy C."/>
            <person name="Neiman D."/>
            <person name="Pearson M."/>
            <person name="Priest M."/>
            <person name="Roberts A."/>
            <person name="Saif S."/>
            <person name="Shea T."/>
            <person name="Sisk P."/>
            <person name="Sykes S."/>
            <person name="Wortman J."/>
            <person name="Nusbaum C."/>
            <person name="Birren B."/>
        </authorList>
    </citation>
    <scope>NUCLEOTIDE SEQUENCE [LARGE SCALE GENOMIC DNA]</scope>
    <source>
        <strain evidence="1 2">WiWa</strain>
    </source>
</reference>
<dbReference type="Proteomes" id="UP000012527">
    <property type="component" value="Unassembled WGS sequence"/>
</dbReference>
<evidence type="ECO:0000313" key="1">
    <source>
        <dbReference type="EMBL" id="EMZ37024.1"/>
    </source>
</evidence>
<sequence>MQNKILINRLKDNAELAMAAYGYFHLANPNYDFNKDSTDTERLEYFRKITDDKTQSTFPTPADILNIEHKYFRDKNSKPQDSWYHKHFLGGDFSPTQSKRFFEK</sequence>
<accession>N2BJN2</accession>
<dbReference type="AlphaFoldDB" id="N2BJN2"/>
<comment type="caution">
    <text evidence="1">The sequence shown here is derived from an EMBL/GenBank/DDBJ whole genome shotgun (WGS) entry which is preliminary data.</text>
</comment>
<feature type="non-terminal residue" evidence="1">
    <location>
        <position position="104"/>
    </location>
</feature>
<dbReference type="HOGENOM" id="CLU_072755_1_0_7"/>
<protein>
    <submittedName>
        <fullName evidence="1">Uncharacterized protein</fullName>
    </submittedName>
</protein>
<dbReference type="EMBL" id="AQFW01000022">
    <property type="protein sequence ID" value="EMZ37024.1"/>
    <property type="molecule type" value="Genomic_DNA"/>
</dbReference>
<evidence type="ECO:0000313" key="2">
    <source>
        <dbReference type="Proteomes" id="UP000012527"/>
    </source>
</evidence>
<organism evidence="1 2">
    <name type="scientific">Helicobacter bilis WiWa</name>
    <dbReference type="NCBI Taxonomy" id="1235804"/>
    <lineage>
        <taxon>Bacteria</taxon>
        <taxon>Pseudomonadati</taxon>
        <taxon>Campylobacterota</taxon>
        <taxon>Epsilonproteobacteria</taxon>
        <taxon>Campylobacterales</taxon>
        <taxon>Helicobacteraceae</taxon>
        <taxon>Helicobacter</taxon>
    </lineage>
</organism>
<name>N2BJN2_9HELI</name>
<proteinExistence type="predicted"/>
<gene>
    <name evidence="1" type="ORF">C826_02245</name>
</gene>